<name>A0ABR4AL14_9LECA</name>
<comment type="caution">
    <text evidence="1">The sequence shown here is derived from an EMBL/GenBank/DDBJ whole genome shotgun (WGS) entry which is preliminary data.</text>
</comment>
<evidence type="ECO:0000313" key="2">
    <source>
        <dbReference type="Proteomes" id="UP001590950"/>
    </source>
</evidence>
<accession>A0ABR4AL14</accession>
<protein>
    <submittedName>
        <fullName evidence="1">Uncharacterized protein</fullName>
    </submittedName>
</protein>
<gene>
    <name evidence="1" type="ORF">N7G274_001612</name>
</gene>
<dbReference type="Proteomes" id="UP001590950">
    <property type="component" value="Unassembled WGS sequence"/>
</dbReference>
<sequence>MKKLGFQIAASTEIVRTEEEYTRATASEQFITDYPEVILVATDVGPTDLCMPNDPIVLEEESRPQITFLRGVPWLAFRHLRGSERRINIQHLVDVWTFSYNQCRQGIEFTCTDPAGHVSLVPKQKQAVIIDHHAALLRIYSPHLTKVCGPAMSAFVPLRCEGTDWLPETIEERIRILRTSEDAFQPDPNVRDNCYVLIAIVLGTIYGIISKFCRENDKEICLDSEIAFQPDIVYTSRFKTWATSISRPLVSPPSYKDWNLMLLEVVLGKRSSELNGFSSDGDTGVSHNGENGTASAHQLPIGTVLGAQANGMAAVLDLLVRPSLQPEAVLLFHIARGQMLSFPIGQHGYIEASQRQELSLTMALDPNPLKQTLKMEAKKGSYTALRIDAEPCWEGDPQTVVLRCRRDGVPLCPLNVGTIASRLQQASVPCTCAQPGLTVSMPTSDWNIIDIDDLTRRTFSGSSRRRVDLRGDLPQVYHVFVDASESVAATLYAIGSIQCQDMLICRGCLTCLGKRYLERWRKGSCVIVNARVSVC</sequence>
<reference evidence="1 2" key="1">
    <citation type="submission" date="2024-09" db="EMBL/GenBank/DDBJ databases">
        <title>Rethinking Asexuality: The Enigmatic Case of Functional Sexual Genes in Lepraria (Stereocaulaceae).</title>
        <authorList>
            <person name="Doellman M."/>
            <person name="Sun Y."/>
            <person name="Barcenas-Pena A."/>
            <person name="Lumbsch H.T."/>
            <person name="Grewe F."/>
        </authorList>
    </citation>
    <scope>NUCLEOTIDE SEQUENCE [LARGE SCALE GENOMIC DNA]</scope>
    <source>
        <strain evidence="1 2">Mercado 3170</strain>
    </source>
</reference>
<dbReference type="EMBL" id="JBEFKJ010000004">
    <property type="protein sequence ID" value="KAL2046165.1"/>
    <property type="molecule type" value="Genomic_DNA"/>
</dbReference>
<organism evidence="1 2">
    <name type="scientific">Stereocaulon virgatum</name>
    <dbReference type="NCBI Taxonomy" id="373712"/>
    <lineage>
        <taxon>Eukaryota</taxon>
        <taxon>Fungi</taxon>
        <taxon>Dikarya</taxon>
        <taxon>Ascomycota</taxon>
        <taxon>Pezizomycotina</taxon>
        <taxon>Lecanoromycetes</taxon>
        <taxon>OSLEUM clade</taxon>
        <taxon>Lecanoromycetidae</taxon>
        <taxon>Lecanorales</taxon>
        <taxon>Lecanorineae</taxon>
        <taxon>Stereocaulaceae</taxon>
        <taxon>Stereocaulon</taxon>
    </lineage>
</organism>
<proteinExistence type="predicted"/>
<keyword evidence="2" id="KW-1185">Reference proteome</keyword>
<evidence type="ECO:0000313" key="1">
    <source>
        <dbReference type="EMBL" id="KAL2046165.1"/>
    </source>
</evidence>